<organism evidence="8 9">
    <name type="scientific">Actinia tenebrosa</name>
    <name type="common">Australian red waratah sea anemone</name>
    <dbReference type="NCBI Taxonomy" id="6105"/>
    <lineage>
        <taxon>Eukaryota</taxon>
        <taxon>Metazoa</taxon>
        <taxon>Cnidaria</taxon>
        <taxon>Anthozoa</taxon>
        <taxon>Hexacorallia</taxon>
        <taxon>Actiniaria</taxon>
        <taxon>Actiniidae</taxon>
        <taxon>Actinia</taxon>
    </lineage>
</organism>
<evidence type="ECO:0000256" key="5">
    <source>
        <dbReference type="ARBA" id="ARBA00048964"/>
    </source>
</evidence>
<evidence type="ECO:0000256" key="6">
    <source>
        <dbReference type="RuleBase" id="RU365086"/>
    </source>
</evidence>
<evidence type="ECO:0000313" key="8">
    <source>
        <dbReference type="Proteomes" id="UP000515163"/>
    </source>
</evidence>
<dbReference type="InterPro" id="IPR016181">
    <property type="entry name" value="Acyl_CoA_acyltransferase"/>
</dbReference>
<comment type="catalytic activity">
    <reaction evidence="5 6">
        <text>D-glucosamine 6-phosphate + acetyl-CoA = N-acetyl-D-glucosamine 6-phosphate + CoA + H(+)</text>
        <dbReference type="Rhea" id="RHEA:10292"/>
        <dbReference type="ChEBI" id="CHEBI:15378"/>
        <dbReference type="ChEBI" id="CHEBI:57287"/>
        <dbReference type="ChEBI" id="CHEBI:57288"/>
        <dbReference type="ChEBI" id="CHEBI:57513"/>
        <dbReference type="ChEBI" id="CHEBI:58725"/>
        <dbReference type="EC" id="2.3.1.4"/>
    </reaction>
</comment>
<dbReference type="InParanoid" id="A0A6P8IN30"/>
<dbReference type="PANTHER" id="PTHR13355">
    <property type="entry name" value="GLUCOSAMINE 6-PHOSPHATE N-ACETYLTRANSFERASE"/>
    <property type="match status" value="1"/>
</dbReference>
<dbReference type="InterPro" id="IPR000182">
    <property type="entry name" value="GNAT_dom"/>
</dbReference>
<keyword evidence="8" id="KW-1185">Reference proteome</keyword>
<protein>
    <recommendedName>
        <fullName evidence="6">Glucosamine 6-phosphate N-acetyltransferase</fullName>
        <ecNumber evidence="6">2.3.1.4</ecNumber>
    </recommendedName>
</protein>
<dbReference type="FunFam" id="3.40.630.30:FF:000043">
    <property type="entry name" value="Glucosamine 6-phosphate N-acetyltransferase"/>
    <property type="match status" value="1"/>
</dbReference>
<evidence type="ECO:0000313" key="9">
    <source>
        <dbReference type="RefSeq" id="XP_031567950.1"/>
    </source>
</evidence>
<dbReference type="RefSeq" id="XP_031567950.1">
    <property type="nucleotide sequence ID" value="XM_031712090.1"/>
</dbReference>
<dbReference type="AlphaFoldDB" id="A0A6P8IN30"/>
<dbReference type="UniPathway" id="UPA00113">
    <property type="reaction ID" value="UER00529"/>
</dbReference>
<dbReference type="SUPFAM" id="SSF55729">
    <property type="entry name" value="Acyl-CoA N-acyltransferases (Nat)"/>
    <property type="match status" value="1"/>
</dbReference>
<evidence type="ECO:0000256" key="3">
    <source>
        <dbReference type="ARBA" id="ARBA00022679"/>
    </source>
</evidence>
<keyword evidence="4 6" id="KW-0012">Acyltransferase</keyword>
<evidence type="ECO:0000256" key="2">
    <source>
        <dbReference type="ARBA" id="ARBA00006048"/>
    </source>
</evidence>
<dbReference type="PROSITE" id="PS51186">
    <property type="entry name" value="GNAT"/>
    <property type="match status" value="1"/>
</dbReference>
<dbReference type="GeneID" id="116302727"/>
<dbReference type="Gene3D" id="3.40.630.30">
    <property type="match status" value="1"/>
</dbReference>
<dbReference type="PANTHER" id="PTHR13355:SF11">
    <property type="entry name" value="GLUCOSAMINE 6-PHOSPHATE N-ACETYLTRANSFERASE"/>
    <property type="match status" value="1"/>
</dbReference>
<feature type="domain" description="N-acetyltransferase" evidence="7">
    <location>
        <begin position="48"/>
        <end position="191"/>
    </location>
</feature>
<dbReference type="CDD" id="cd04301">
    <property type="entry name" value="NAT_SF"/>
    <property type="match status" value="1"/>
</dbReference>
<keyword evidence="3 6" id="KW-0808">Transferase</keyword>
<name>A0A6P8IN30_ACTTE</name>
<dbReference type="Pfam" id="PF00583">
    <property type="entry name" value="Acetyltransf_1"/>
    <property type="match status" value="1"/>
</dbReference>
<evidence type="ECO:0000256" key="1">
    <source>
        <dbReference type="ARBA" id="ARBA00004832"/>
    </source>
</evidence>
<dbReference type="GO" id="GO:0006048">
    <property type="term" value="P:UDP-N-acetylglucosamine biosynthetic process"/>
    <property type="evidence" value="ECO:0007669"/>
    <property type="project" value="UniProtKB-UniRule"/>
</dbReference>
<dbReference type="KEGG" id="aten:116302727"/>
<dbReference type="InterPro" id="IPR039143">
    <property type="entry name" value="GNPNAT1-like"/>
</dbReference>
<evidence type="ECO:0000256" key="4">
    <source>
        <dbReference type="ARBA" id="ARBA00023315"/>
    </source>
</evidence>
<dbReference type="EC" id="2.3.1.4" evidence="6"/>
<comment type="similarity">
    <text evidence="2 6">Belongs to the acetyltransferase family. GNA1 subfamily.</text>
</comment>
<gene>
    <name evidence="9" type="primary">LOC116302727</name>
</gene>
<comment type="pathway">
    <text evidence="1 6">Nucleotide-sugar biosynthesis; UDP-N-acetyl-alpha-D-glucosamine biosynthesis; N-acetyl-alpha-D-glucosamine 1-phosphate from alpha-D-glucosamine 6-phosphate (route I): step 1/2.</text>
</comment>
<proteinExistence type="inferred from homology"/>
<dbReference type="FunCoup" id="A0A6P8IN30">
    <property type="interactions" value="1526"/>
</dbReference>
<accession>A0A6P8IN30</accession>
<sequence length="191" mass="21760">MANVSDMERVSLFDRKILDDVDLSKGKCNLLDFGISPSNPGENLCMRPLCSDDHEKDFIQLLSQLTKMGDITEEKFLRRFNAMKAHTGTYYIIVIENIKLGKIVACGSLIVEQKFIHETALRGRIEDIVVDDSCRGQKIGKLIVETLLLLSEKLGCYKTSLECKDPLLPFYTQFGFVAEPDQNHLIKRFFH</sequence>
<dbReference type="Proteomes" id="UP000515163">
    <property type="component" value="Unplaced"/>
</dbReference>
<evidence type="ECO:0000259" key="7">
    <source>
        <dbReference type="PROSITE" id="PS51186"/>
    </source>
</evidence>
<dbReference type="GO" id="GO:0004343">
    <property type="term" value="F:glucosamine 6-phosphate N-acetyltransferase activity"/>
    <property type="evidence" value="ECO:0007669"/>
    <property type="project" value="UniProtKB-UniRule"/>
</dbReference>
<dbReference type="OrthoDB" id="10039976at2759"/>
<reference evidence="9" key="1">
    <citation type="submission" date="2025-08" db="UniProtKB">
        <authorList>
            <consortium name="RefSeq"/>
        </authorList>
    </citation>
    <scope>IDENTIFICATION</scope>
    <source>
        <tissue evidence="9">Tentacle</tissue>
    </source>
</reference>